<dbReference type="SMART" id="SM00355">
    <property type="entry name" value="ZnF_C2H2"/>
    <property type="match status" value="4"/>
</dbReference>
<dbReference type="PANTHER" id="PTHR46105">
    <property type="entry name" value="AGAP004733-PA"/>
    <property type="match status" value="1"/>
</dbReference>
<feature type="domain" description="C2H2-type" evidence="11">
    <location>
        <begin position="130"/>
        <end position="157"/>
    </location>
</feature>
<dbReference type="Gene3D" id="3.30.160.60">
    <property type="entry name" value="Classic Zinc Finger"/>
    <property type="match status" value="5"/>
</dbReference>
<feature type="domain" description="C2H2-type" evidence="11">
    <location>
        <begin position="158"/>
        <end position="185"/>
    </location>
</feature>
<keyword evidence="4 10" id="KW-0863">Zinc-finger</keyword>
<evidence type="ECO:0000256" key="7">
    <source>
        <dbReference type="ARBA" id="ARBA00023125"/>
    </source>
</evidence>
<accession>A0A672HQS6</accession>
<keyword evidence="5" id="KW-0862">Zinc</keyword>
<dbReference type="FunFam" id="3.30.160.60:FF:002343">
    <property type="entry name" value="Zinc finger protein 33A"/>
    <property type="match status" value="1"/>
</dbReference>
<dbReference type="SUPFAM" id="SSF57667">
    <property type="entry name" value="beta-beta-alpha zinc fingers"/>
    <property type="match status" value="3"/>
</dbReference>
<keyword evidence="7" id="KW-0238">DNA-binding</keyword>
<keyword evidence="6" id="KW-0805">Transcription regulation</keyword>
<evidence type="ECO:0000256" key="2">
    <source>
        <dbReference type="ARBA" id="ARBA00022723"/>
    </source>
</evidence>
<sequence length="244" mass="27067">MPSLICVSSIFTAVSSAFDSEQFLSQDSEVHDGRKQNDSESAVNAELGKSSIFHSDGVENFPESEKQAGCEKTLCEETFGETVRKKPKLSQNSGTVTDKKKISCEVCGIVSVCQSALLIHMRTHTGERPYSCQTCGKSFSRQSNLLRHMRLHTGERPYSCDTCGKSFSQQSDLLVHMRIHTGEKPYSCQTCGRGEKPYSCQTCGKSFNTQTVFLWHMWDRFPGSSVSSATCENSPSLEVMKPLM</sequence>
<evidence type="ECO:0000256" key="3">
    <source>
        <dbReference type="ARBA" id="ARBA00022737"/>
    </source>
</evidence>
<dbReference type="GO" id="GO:0005634">
    <property type="term" value="C:nucleus"/>
    <property type="evidence" value="ECO:0007669"/>
    <property type="project" value="UniProtKB-SubCell"/>
</dbReference>
<dbReference type="InParanoid" id="A0A672HQS6"/>
<evidence type="ECO:0000256" key="9">
    <source>
        <dbReference type="ARBA" id="ARBA00023242"/>
    </source>
</evidence>
<dbReference type="PROSITE" id="PS00028">
    <property type="entry name" value="ZINC_FINGER_C2H2_1"/>
    <property type="match status" value="2"/>
</dbReference>
<name>A0A672HQS6_SALFA</name>
<evidence type="ECO:0000313" key="13">
    <source>
        <dbReference type="Proteomes" id="UP000472267"/>
    </source>
</evidence>
<comment type="subcellular location">
    <subcellularLocation>
        <location evidence="1">Nucleus</location>
    </subcellularLocation>
</comment>
<keyword evidence="2" id="KW-0479">Metal-binding</keyword>
<protein>
    <recommendedName>
        <fullName evidence="11">C2H2-type domain-containing protein</fullName>
    </recommendedName>
</protein>
<organism evidence="12 13">
    <name type="scientific">Salarias fasciatus</name>
    <name type="common">Jewelled blenny</name>
    <name type="synonym">Blennius fasciatus</name>
    <dbReference type="NCBI Taxonomy" id="181472"/>
    <lineage>
        <taxon>Eukaryota</taxon>
        <taxon>Metazoa</taxon>
        <taxon>Chordata</taxon>
        <taxon>Craniata</taxon>
        <taxon>Vertebrata</taxon>
        <taxon>Euteleostomi</taxon>
        <taxon>Actinopterygii</taxon>
        <taxon>Neopterygii</taxon>
        <taxon>Teleostei</taxon>
        <taxon>Neoteleostei</taxon>
        <taxon>Acanthomorphata</taxon>
        <taxon>Ovalentaria</taxon>
        <taxon>Blenniimorphae</taxon>
        <taxon>Blenniiformes</taxon>
        <taxon>Blennioidei</taxon>
        <taxon>Blenniidae</taxon>
        <taxon>Salariinae</taxon>
        <taxon>Salarias</taxon>
    </lineage>
</organism>
<evidence type="ECO:0000256" key="1">
    <source>
        <dbReference type="ARBA" id="ARBA00004123"/>
    </source>
</evidence>
<dbReference type="GO" id="GO:0008270">
    <property type="term" value="F:zinc ion binding"/>
    <property type="evidence" value="ECO:0007669"/>
    <property type="project" value="UniProtKB-KW"/>
</dbReference>
<evidence type="ECO:0000256" key="6">
    <source>
        <dbReference type="ARBA" id="ARBA00023015"/>
    </source>
</evidence>
<dbReference type="GO" id="GO:0000981">
    <property type="term" value="F:DNA-binding transcription factor activity, RNA polymerase II-specific"/>
    <property type="evidence" value="ECO:0007669"/>
    <property type="project" value="TreeGrafter"/>
</dbReference>
<reference evidence="12" key="1">
    <citation type="submission" date="2019-06" db="EMBL/GenBank/DDBJ databases">
        <authorList>
            <consortium name="Wellcome Sanger Institute Data Sharing"/>
        </authorList>
    </citation>
    <scope>NUCLEOTIDE SEQUENCE [LARGE SCALE GENOMIC DNA]</scope>
</reference>
<proteinExistence type="predicted"/>
<evidence type="ECO:0000256" key="5">
    <source>
        <dbReference type="ARBA" id="ARBA00022833"/>
    </source>
</evidence>
<evidence type="ECO:0000256" key="4">
    <source>
        <dbReference type="ARBA" id="ARBA00022771"/>
    </source>
</evidence>
<keyword evidence="3" id="KW-0677">Repeat</keyword>
<dbReference type="InterPro" id="IPR050457">
    <property type="entry name" value="ZnFinger_BTB_dom_contain"/>
</dbReference>
<keyword evidence="13" id="KW-1185">Reference proteome</keyword>
<dbReference type="PROSITE" id="PS50157">
    <property type="entry name" value="ZINC_FINGER_C2H2_2"/>
    <property type="match status" value="4"/>
</dbReference>
<keyword evidence="8" id="KW-0804">Transcription</keyword>
<evidence type="ECO:0000256" key="8">
    <source>
        <dbReference type="ARBA" id="ARBA00023163"/>
    </source>
</evidence>
<dbReference type="FunFam" id="3.30.160.60:FF:000912">
    <property type="entry name" value="Zinc finger protein 660"/>
    <property type="match status" value="1"/>
</dbReference>
<dbReference type="FunFam" id="3.30.160.60:FF:000100">
    <property type="entry name" value="Zinc finger 45-like"/>
    <property type="match status" value="1"/>
</dbReference>
<dbReference type="Ensembl" id="ENSSFAT00005032514.1">
    <property type="protein sequence ID" value="ENSSFAP00005031382.1"/>
    <property type="gene ID" value="ENSSFAG00005015927.1"/>
</dbReference>
<evidence type="ECO:0000259" key="11">
    <source>
        <dbReference type="PROSITE" id="PS50157"/>
    </source>
</evidence>
<dbReference type="OMA" id="HMTESTF"/>
<feature type="domain" description="C2H2-type" evidence="11">
    <location>
        <begin position="198"/>
        <end position="217"/>
    </location>
</feature>
<dbReference type="AlphaFoldDB" id="A0A672HQS6"/>
<dbReference type="Pfam" id="PF13912">
    <property type="entry name" value="zf-C2H2_6"/>
    <property type="match status" value="1"/>
</dbReference>
<evidence type="ECO:0000256" key="10">
    <source>
        <dbReference type="PROSITE-ProRule" id="PRU00042"/>
    </source>
</evidence>
<dbReference type="Pfam" id="PF00096">
    <property type="entry name" value="zf-C2H2"/>
    <property type="match status" value="2"/>
</dbReference>
<dbReference type="GO" id="GO:0000978">
    <property type="term" value="F:RNA polymerase II cis-regulatory region sequence-specific DNA binding"/>
    <property type="evidence" value="ECO:0007669"/>
    <property type="project" value="TreeGrafter"/>
</dbReference>
<dbReference type="InterPro" id="IPR013087">
    <property type="entry name" value="Znf_C2H2_type"/>
</dbReference>
<evidence type="ECO:0000313" key="12">
    <source>
        <dbReference type="Ensembl" id="ENSSFAP00005031382.1"/>
    </source>
</evidence>
<reference evidence="12" key="3">
    <citation type="submission" date="2025-09" db="UniProtKB">
        <authorList>
            <consortium name="Ensembl"/>
        </authorList>
    </citation>
    <scope>IDENTIFICATION</scope>
</reference>
<dbReference type="InterPro" id="IPR036236">
    <property type="entry name" value="Znf_C2H2_sf"/>
</dbReference>
<reference evidence="12" key="2">
    <citation type="submission" date="2025-08" db="UniProtKB">
        <authorList>
            <consortium name="Ensembl"/>
        </authorList>
    </citation>
    <scope>IDENTIFICATION</scope>
</reference>
<dbReference type="Proteomes" id="UP000472267">
    <property type="component" value="Chromosome 13"/>
</dbReference>
<dbReference type="PANTHER" id="PTHR46105:SF5">
    <property type="entry name" value="ZINC FINGER AND BTB DOMAIN-CONTAINING PROTEIN 44 ISOFORM X1"/>
    <property type="match status" value="1"/>
</dbReference>
<keyword evidence="9" id="KW-0539">Nucleus</keyword>
<feature type="domain" description="C2H2-type" evidence="11">
    <location>
        <begin position="102"/>
        <end position="129"/>
    </location>
</feature>